<proteinExistence type="predicted"/>
<dbReference type="Gene3D" id="3.40.50.1980">
    <property type="entry name" value="Nitrogenase molybdenum iron protein domain"/>
    <property type="match status" value="2"/>
</dbReference>
<dbReference type="EMBL" id="QMQY01000091">
    <property type="protein sequence ID" value="RLE49657.1"/>
    <property type="molecule type" value="Genomic_DNA"/>
</dbReference>
<sequence length="368" mass="41457">MKVRCYNYKFRVGFTKLEIVLLIALIIVSSVAYYAWFIRQIPSPKPPKEERKTITIVDSAGRYITVPWPVKRIAALTSDSAQVLIALGMKDSIVGITKYAADDPWAPNVTVIGTSFKPNIEAIISTKPDIVITYVRWPKPEALEEKLEPLGIKVIRLNLYKLETLFKEVKLLGLLVNKTERAEELVNYWKGIVDMITSRVKKLKNEKRVRIYFEGYRDYAAAGPGSGWDELIKLAGGINVYADSPVTYPKVSPESVIERNPDVIIKAVSSSKFKPYGATDPSPLKEIRDNIMSRPGWSEIKAVKEGKVYIICADMLHDTFGLVAELAYIAKILYPDLFQDLNPDALHKQFLEELLGVKYAGIWIYPAG</sequence>
<gene>
    <name evidence="3" type="ORF">DRJ21_02240</name>
</gene>
<dbReference type="Pfam" id="PF01497">
    <property type="entry name" value="Peripla_BP_2"/>
    <property type="match status" value="1"/>
</dbReference>
<dbReference type="PROSITE" id="PS50983">
    <property type="entry name" value="FE_B12_PBP"/>
    <property type="match status" value="1"/>
</dbReference>
<organism evidence="3 4">
    <name type="scientific">Thermoproteota archaeon</name>
    <dbReference type="NCBI Taxonomy" id="2056631"/>
    <lineage>
        <taxon>Archaea</taxon>
        <taxon>Thermoproteota</taxon>
    </lineage>
</organism>
<dbReference type="AlphaFoldDB" id="A0A497EQZ8"/>
<dbReference type="PANTHER" id="PTHR30535">
    <property type="entry name" value="VITAMIN B12-BINDING PROTEIN"/>
    <property type="match status" value="1"/>
</dbReference>
<feature type="domain" description="Fe/B12 periplasmic-binding" evidence="2">
    <location>
        <begin position="72"/>
        <end position="341"/>
    </location>
</feature>
<dbReference type="InterPro" id="IPR002491">
    <property type="entry name" value="ABC_transptr_periplasmic_BD"/>
</dbReference>
<reference evidence="3 4" key="1">
    <citation type="submission" date="2018-06" db="EMBL/GenBank/DDBJ databases">
        <title>Extensive metabolic versatility and redundancy in microbially diverse, dynamic hydrothermal sediments.</title>
        <authorList>
            <person name="Dombrowski N."/>
            <person name="Teske A."/>
            <person name="Baker B.J."/>
        </authorList>
    </citation>
    <scope>NUCLEOTIDE SEQUENCE [LARGE SCALE GENOMIC DNA]</scope>
    <source>
        <strain evidence="3">B30_G17</strain>
    </source>
</reference>
<dbReference type="Proteomes" id="UP000281962">
    <property type="component" value="Unassembled WGS sequence"/>
</dbReference>
<keyword evidence="1" id="KW-0472">Membrane</keyword>
<evidence type="ECO:0000313" key="4">
    <source>
        <dbReference type="Proteomes" id="UP000281962"/>
    </source>
</evidence>
<evidence type="ECO:0000259" key="2">
    <source>
        <dbReference type="PROSITE" id="PS50983"/>
    </source>
</evidence>
<keyword evidence="1" id="KW-0812">Transmembrane</keyword>
<dbReference type="PANTHER" id="PTHR30535:SF34">
    <property type="entry name" value="MOLYBDATE-BINDING PROTEIN MOLA"/>
    <property type="match status" value="1"/>
</dbReference>
<name>A0A497EQZ8_9CREN</name>
<keyword evidence="1" id="KW-1133">Transmembrane helix</keyword>
<dbReference type="SUPFAM" id="SSF53807">
    <property type="entry name" value="Helical backbone' metal receptor"/>
    <property type="match status" value="1"/>
</dbReference>
<evidence type="ECO:0000313" key="3">
    <source>
        <dbReference type="EMBL" id="RLE49657.1"/>
    </source>
</evidence>
<feature type="transmembrane region" description="Helical" evidence="1">
    <location>
        <begin position="20"/>
        <end position="38"/>
    </location>
</feature>
<comment type="caution">
    <text evidence="3">The sequence shown here is derived from an EMBL/GenBank/DDBJ whole genome shotgun (WGS) entry which is preliminary data.</text>
</comment>
<evidence type="ECO:0000256" key="1">
    <source>
        <dbReference type="SAM" id="Phobius"/>
    </source>
</evidence>
<dbReference type="InterPro" id="IPR050902">
    <property type="entry name" value="ABC_Transporter_SBP"/>
</dbReference>
<protein>
    <recommendedName>
        <fullName evidence="2">Fe/B12 periplasmic-binding domain-containing protein</fullName>
    </recommendedName>
</protein>
<accession>A0A497EQZ8</accession>